<dbReference type="EMBL" id="RXFQ01000019">
    <property type="protein sequence ID" value="RSZ30612.1"/>
    <property type="molecule type" value="Genomic_DNA"/>
</dbReference>
<comment type="caution">
    <text evidence="10">The sequence shown here is derived from an EMBL/GenBank/DDBJ whole genome shotgun (WGS) entry which is preliminary data.</text>
</comment>
<evidence type="ECO:0000256" key="6">
    <source>
        <dbReference type="PROSITE-ProRule" id="PRU00169"/>
    </source>
</evidence>
<feature type="domain" description="OmpR/PhoB-type" evidence="9">
    <location>
        <begin position="126"/>
        <end position="225"/>
    </location>
</feature>
<dbReference type="EMBL" id="RQXU01000020">
    <property type="protein sequence ID" value="RRH83761.1"/>
    <property type="molecule type" value="Genomic_DNA"/>
</dbReference>
<organism evidence="10 13">
    <name type="scientific">Variovorax beijingensis</name>
    <dbReference type="NCBI Taxonomy" id="2496117"/>
    <lineage>
        <taxon>Bacteria</taxon>
        <taxon>Pseudomonadati</taxon>
        <taxon>Pseudomonadota</taxon>
        <taxon>Betaproteobacteria</taxon>
        <taxon>Burkholderiales</taxon>
        <taxon>Comamonadaceae</taxon>
        <taxon>Variovorax</taxon>
    </lineage>
</organism>
<dbReference type="Gene3D" id="1.10.10.10">
    <property type="entry name" value="Winged helix-like DNA-binding domain superfamily/Winged helix DNA-binding domain"/>
    <property type="match status" value="1"/>
</dbReference>
<evidence type="ECO:0000313" key="12">
    <source>
        <dbReference type="Proteomes" id="UP000271137"/>
    </source>
</evidence>
<evidence type="ECO:0000256" key="7">
    <source>
        <dbReference type="PROSITE-ProRule" id="PRU01091"/>
    </source>
</evidence>
<name>A0A3P3EBI9_9BURK</name>
<dbReference type="InterPro" id="IPR011006">
    <property type="entry name" value="CheY-like_superfamily"/>
</dbReference>
<evidence type="ECO:0000256" key="2">
    <source>
        <dbReference type="ARBA" id="ARBA00023012"/>
    </source>
</evidence>
<reference evidence="11 12" key="2">
    <citation type="submission" date="2018-12" db="EMBL/GenBank/DDBJ databases">
        <title>The genome sequences of strain 502.</title>
        <authorList>
            <person name="Gao J."/>
            <person name="Sun J."/>
        </authorList>
    </citation>
    <scope>NUCLEOTIDE SEQUENCE [LARGE SCALE GENOMIC DNA]</scope>
    <source>
        <strain evidence="11 12">502</strain>
    </source>
</reference>
<feature type="domain" description="Response regulatory" evidence="8">
    <location>
        <begin position="1"/>
        <end position="111"/>
    </location>
</feature>
<dbReference type="InterPro" id="IPR016032">
    <property type="entry name" value="Sig_transdc_resp-reg_C-effctor"/>
</dbReference>
<proteinExistence type="predicted"/>
<keyword evidence="3" id="KW-0805">Transcription regulation</keyword>
<dbReference type="AlphaFoldDB" id="A0A3P3EBI9"/>
<sequence>MVEDDGDFREEMLFVLSELGFEMHGFCAAPAFYKAFALAPCDIAVVDIGLPGESGLSIVSHLRGAAHVGMVLVTARGKLQDRLVGLREGADAYMVKPVHMEELAETLNAIGRRLRAARLANAPVPAEKPRAGAWRLLEGEWILSDPEGRRMKLTTSERAFVGCLFRRQGTAVSRDELIRALGGDVFDFDGHRIDAIASRIRRKAEKLGMSLPLHSVRGTGYALVS</sequence>
<dbReference type="GO" id="GO:0006355">
    <property type="term" value="P:regulation of DNA-templated transcription"/>
    <property type="evidence" value="ECO:0007669"/>
    <property type="project" value="InterPro"/>
</dbReference>
<dbReference type="Pfam" id="PF00072">
    <property type="entry name" value="Response_reg"/>
    <property type="match status" value="1"/>
</dbReference>
<feature type="DNA-binding region" description="OmpR/PhoB-type" evidence="7">
    <location>
        <begin position="126"/>
        <end position="225"/>
    </location>
</feature>
<dbReference type="InterPro" id="IPR001867">
    <property type="entry name" value="OmpR/PhoB-type_DNA-bd"/>
</dbReference>
<accession>A0A3P3EBI9</accession>
<keyword evidence="5" id="KW-0804">Transcription</keyword>
<evidence type="ECO:0000256" key="4">
    <source>
        <dbReference type="ARBA" id="ARBA00023125"/>
    </source>
</evidence>
<evidence type="ECO:0000259" key="8">
    <source>
        <dbReference type="PROSITE" id="PS50110"/>
    </source>
</evidence>
<protein>
    <submittedName>
        <fullName evidence="10">DNA-binding response regulator</fullName>
    </submittedName>
    <submittedName>
        <fullName evidence="11">Response regulator transcription factor</fullName>
    </submittedName>
</protein>
<dbReference type="InterPro" id="IPR036388">
    <property type="entry name" value="WH-like_DNA-bd_sf"/>
</dbReference>
<evidence type="ECO:0000256" key="3">
    <source>
        <dbReference type="ARBA" id="ARBA00023015"/>
    </source>
</evidence>
<dbReference type="Gene3D" id="3.40.50.2300">
    <property type="match status" value="1"/>
</dbReference>
<dbReference type="PANTHER" id="PTHR48111">
    <property type="entry name" value="REGULATOR OF RPOS"/>
    <property type="match status" value="1"/>
</dbReference>
<evidence type="ECO:0000313" key="13">
    <source>
        <dbReference type="Proteomes" id="UP000271590"/>
    </source>
</evidence>
<dbReference type="GO" id="GO:0032993">
    <property type="term" value="C:protein-DNA complex"/>
    <property type="evidence" value="ECO:0007669"/>
    <property type="project" value="TreeGrafter"/>
</dbReference>
<keyword evidence="12" id="KW-1185">Reference proteome</keyword>
<keyword evidence="1 6" id="KW-0597">Phosphoprotein</keyword>
<dbReference type="InterPro" id="IPR039420">
    <property type="entry name" value="WalR-like"/>
</dbReference>
<dbReference type="GO" id="GO:0000156">
    <property type="term" value="F:phosphorelay response regulator activity"/>
    <property type="evidence" value="ECO:0007669"/>
    <property type="project" value="TreeGrafter"/>
</dbReference>
<keyword evidence="4 7" id="KW-0238">DNA-binding</keyword>
<keyword evidence="2" id="KW-0902">Two-component regulatory system</keyword>
<evidence type="ECO:0000259" key="9">
    <source>
        <dbReference type="PROSITE" id="PS51755"/>
    </source>
</evidence>
<dbReference type="PROSITE" id="PS50110">
    <property type="entry name" value="RESPONSE_REGULATORY"/>
    <property type="match status" value="1"/>
</dbReference>
<dbReference type="SMART" id="SM00862">
    <property type="entry name" value="Trans_reg_C"/>
    <property type="match status" value="1"/>
</dbReference>
<evidence type="ECO:0000256" key="1">
    <source>
        <dbReference type="ARBA" id="ARBA00022553"/>
    </source>
</evidence>
<evidence type="ECO:0000256" key="5">
    <source>
        <dbReference type="ARBA" id="ARBA00023163"/>
    </source>
</evidence>
<evidence type="ECO:0000313" key="10">
    <source>
        <dbReference type="EMBL" id="RRH83761.1"/>
    </source>
</evidence>
<dbReference type="Proteomes" id="UP000271137">
    <property type="component" value="Unassembled WGS sequence"/>
</dbReference>
<gene>
    <name evidence="10" type="ORF">EH244_24835</name>
    <name evidence="11" type="ORF">EJO66_26200</name>
</gene>
<dbReference type="GO" id="GO:0005829">
    <property type="term" value="C:cytosol"/>
    <property type="evidence" value="ECO:0007669"/>
    <property type="project" value="TreeGrafter"/>
</dbReference>
<evidence type="ECO:0000313" key="11">
    <source>
        <dbReference type="EMBL" id="RSZ30612.1"/>
    </source>
</evidence>
<reference evidence="10 13" key="1">
    <citation type="submission" date="2018-11" db="EMBL/GenBank/DDBJ databases">
        <title>The genome of Variovorax sp T529.</title>
        <authorList>
            <person name="Gao J."/>
        </authorList>
    </citation>
    <scope>NUCLEOTIDE SEQUENCE [LARGE SCALE GENOMIC DNA]</scope>
    <source>
        <strain evidence="10 13">T529</strain>
    </source>
</reference>
<dbReference type="SUPFAM" id="SSF46894">
    <property type="entry name" value="C-terminal effector domain of the bipartite response regulators"/>
    <property type="match status" value="1"/>
</dbReference>
<dbReference type="Pfam" id="PF00486">
    <property type="entry name" value="Trans_reg_C"/>
    <property type="match status" value="1"/>
</dbReference>
<dbReference type="CDD" id="cd00383">
    <property type="entry name" value="trans_reg_C"/>
    <property type="match status" value="1"/>
</dbReference>
<dbReference type="PANTHER" id="PTHR48111:SF1">
    <property type="entry name" value="TWO-COMPONENT RESPONSE REGULATOR ORR33"/>
    <property type="match status" value="1"/>
</dbReference>
<dbReference type="SUPFAM" id="SSF52172">
    <property type="entry name" value="CheY-like"/>
    <property type="match status" value="1"/>
</dbReference>
<feature type="modified residue" description="4-aspartylphosphate" evidence="6">
    <location>
        <position position="47"/>
    </location>
</feature>
<dbReference type="Proteomes" id="UP000271590">
    <property type="component" value="Unassembled WGS sequence"/>
</dbReference>
<dbReference type="SMART" id="SM00448">
    <property type="entry name" value="REC"/>
    <property type="match status" value="1"/>
</dbReference>
<dbReference type="InterPro" id="IPR001789">
    <property type="entry name" value="Sig_transdc_resp-reg_receiver"/>
</dbReference>
<dbReference type="PROSITE" id="PS51755">
    <property type="entry name" value="OMPR_PHOB"/>
    <property type="match status" value="1"/>
</dbReference>
<dbReference type="GO" id="GO:0000976">
    <property type="term" value="F:transcription cis-regulatory region binding"/>
    <property type="evidence" value="ECO:0007669"/>
    <property type="project" value="TreeGrafter"/>
</dbReference>